<name>A0A1I7SME6_BURXY</name>
<gene>
    <name evidence="2" type="ORF">BXYJ_LOCUS14491</name>
</gene>
<evidence type="ECO:0000256" key="1">
    <source>
        <dbReference type="SAM" id="SignalP"/>
    </source>
</evidence>
<dbReference type="EMBL" id="CAJFDI010000006">
    <property type="protein sequence ID" value="CAD5234400.1"/>
    <property type="molecule type" value="Genomic_DNA"/>
</dbReference>
<dbReference type="Proteomes" id="UP000582659">
    <property type="component" value="Unassembled WGS sequence"/>
</dbReference>
<protein>
    <submittedName>
        <fullName evidence="2">(pine wood nematode) hypothetical protein</fullName>
    </submittedName>
</protein>
<keyword evidence="1" id="KW-0732">Signal</keyword>
<sequence length="106" mass="12214">MQMLVILLLLNFISANPALRSMPQLNPVMRYYRLKSQPADENSLPNERPVRATPLASSGRNCFFSPVQCRLPVSKVRSMDSSGQRLFLNDQPGLGIFDRMRRWNKY</sequence>
<evidence type="ECO:0000313" key="5">
    <source>
        <dbReference type="WBParaSite" id="BXY_1423000.1"/>
    </source>
</evidence>
<evidence type="ECO:0000313" key="4">
    <source>
        <dbReference type="Proteomes" id="UP000659654"/>
    </source>
</evidence>
<dbReference type="Proteomes" id="UP000659654">
    <property type="component" value="Unassembled WGS sequence"/>
</dbReference>
<reference evidence="2" key="2">
    <citation type="submission" date="2020-09" db="EMBL/GenBank/DDBJ databases">
        <authorList>
            <person name="Kikuchi T."/>
        </authorList>
    </citation>
    <scope>NUCLEOTIDE SEQUENCE</scope>
    <source>
        <strain evidence="2">Ka4C1</strain>
    </source>
</reference>
<dbReference type="Proteomes" id="UP000095284">
    <property type="component" value="Unplaced"/>
</dbReference>
<evidence type="ECO:0000313" key="2">
    <source>
        <dbReference type="EMBL" id="CAD5234400.1"/>
    </source>
</evidence>
<organism evidence="3 5">
    <name type="scientific">Bursaphelenchus xylophilus</name>
    <name type="common">Pinewood nematode worm</name>
    <name type="synonym">Aphelenchoides xylophilus</name>
    <dbReference type="NCBI Taxonomy" id="6326"/>
    <lineage>
        <taxon>Eukaryota</taxon>
        <taxon>Metazoa</taxon>
        <taxon>Ecdysozoa</taxon>
        <taxon>Nematoda</taxon>
        <taxon>Chromadorea</taxon>
        <taxon>Rhabditida</taxon>
        <taxon>Tylenchina</taxon>
        <taxon>Tylenchomorpha</taxon>
        <taxon>Aphelenchoidea</taxon>
        <taxon>Aphelenchoididae</taxon>
        <taxon>Bursaphelenchus</taxon>
    </lineage>
</organism>
<dbReference type="OrthoDB" id="5848856at2759"/>
<feature type="chain" id="PRO_5035360073" evidence="1">
    <location>
        <begin position="16"/>
        <end position="106"/>
    </location>
</feature>
<accession>A0A1I7SME6</accession>
<dbReference type="WBParaSite" id="BXY_1423000.1">
    <property type="protein sequence ID" value="BXY_1423000.1"/>
    <property type="gene ID" value="BXY_1423000"/>
</dbReference>
<keyword evidence="4" id="KW-1185">Reference proteome</keyword>
<feature type="signal peptide" evidence="1">
    <location>
        <begin position="1"/>
        <end position="15"/>
    </location>
</feature>
<reference evidence="5" key="1">
    <citation type="submission" date="2016-11" db="UniProtKB">
        <authorList>
            <consortium name="WormBaseParasite"/>
        </authorList>
    </citation>
    <scope>IDENTIFICATION</scope>
</reference>
<proteinExistence type="predicted"/>
<dbReference type="EMBL" id="CAJFCV020000006">
    <property type="protein sequence ID" value="CAG9130154.1"/>
    <property type="molecule type" value="Genomic_DNA"/>
</dbReference>
<dbReference type="AlphaFoldDB" id="A0A1I7SME6"/>
<evidence type="ECO:0000313" key="3">
    <source>
        <dbReference type="Proteomes" id="UP000095284"/>
    </source>
</evidence>